<proteinExistence type="predicted"/>
<keyword evidence="2" id="KW-0201">Cytochrome c-type biogenesis</keyword>
<dbReference type="AlphaFoldDB" id="A0A6J5YN20"/>
<dbReference type="SUPFAM" id="SSF52833">
    <property type="entry name" value="Thioredoxin-like"/>
    <property type="match status" value="1"/>
</dbReference>
<feature type="domain" description="Thioredoxin" evidence="5">
    <location>
        <begin position="43"/>
        <end position="186"/>
    </location>
</feature>
<dbReference type="CDD" id="cd02966">
    <property type="entry name" value="TlpA_like_family"/>
    <property type="match status" value="1"/>
</dbReference>
<evidence type="ECO:0000313" key="9">
    <source>
        <dbReference type="EMBL" id="CAB4799317.1"/>
    </source>
</evidence>
<dbReference type="InterPro" id="IPR013740">
    <property type="entry name" value="Redoxin"/>
</dbReference>
<dbReference type="InterPro" id="IPR013766">
    <property type="entry name" value="Thioredoxin_domain"/>
</dbReference>
<evidence type="ECO:0000256" key="3">
    <source>
        <dbReference type="ARBA" id="ARBA00023157"/>
    </source>
</evidence>
<dbReference type="Pfam" id="PF08534">
    <property type="entry name" value="Redoxin"/>
    <property type="match status" value="1"/>
</dbReference>
<evidence type="ECO:0000313" key="11">
    <source>
        <dbReference type="EMBL" id="CAB5009281.1"/>
    </source>
</evidence>
<evidence type="ECO:0000313" key="6">
    <source>
        <dbReference type="EMBL" id="CAB4329724.1"/>
    </source>
</evidence>
<sequence>MRKVTAAGLAICCAILLAGCSGSTPANNSDTGYISGDGSTVLVSPEDRGEAISLAGETLDGKSLDIKDWQGSPVVVNLWASWCGPCRSEAADLEIVNQQFKDKNVKFLGLNTRDGLAAARAFTARFKTSYPSIQDKDGQLTLAFGNLGPAATPSTIILDSKGRVAARILGPTTESELRVVLDAVIESDN</sequence>
<evidence type="ECO:0000313" key="7">
    <source>
        <dbReference type="EMBL" id="CAB4331454.1"/>
    </source>
</evidence>
<evidence type="ECO:0000256" key="4">
    <source>
        <dbReference type="ARBA" id="ARBA00023284"/>
    </source>
</evidence>
<evidence type="ECO:0000313" key="8">
    <source>
        <dbReference type="EMBL" id="CAB4718891.1"/>
    </source>
</evidence>
<protein>
    <submittedName>
        <fullName evidence="7">Unannotated protein</fullName>
    </submittedName>
</protein>
<comment type="subcellular location">
    <subcellularLocation>
        <location evidence="1">Cell envelope</location>
    </subcellularLocation>
</comment>
<dbReference type="EMBL" id="CAFBIX010000002">
    <property type="protein sequence ID" value="CAB4846003.1"/>
    <property type="molecule type" value="Genomic_DNA"/>
</dbReference>
<dbReference type="PANTHER" id="PTHR42852">
    <property type="entry name" value="THIOL:DISULFIDE INTERCHANGE PROTEIN DSBE"/>
    <property type="match status" value="1"/>
</dbReference>
<dbReference type="InterPro" id="IPR017937">
    <property type="entry name" value="Thioredoxin_CS"/>
</dbReference>
<dbReference type="EMBL" id="CAFAAO010000005">
    <property type="protein sequence ID" value="CAB4799317.1"/>
    <property type="molecule type" value="Genomic_DNA"/>
</dbReference>
<dbReference type="Gene3D" id="3.40.30.10">
    <property type="entry name" value="Glutaredoxin"/>
    <property type="match status" value="1"/>
</dbReference>
<gene>
    <name evidence="8" type="ORF">UFOPK2648_01313</name>
    <name evidence="9" type="ORF">UFOPK3037_00522</name>
    <name evidence="10" type="ORF">UFOPK3278_00190</name>
    <name evidence="6" type="ORF">UFOPK3406_00060</name>
    <name evidence="7" type="ORF">UFOPK3925_00225</name>
    <name evidence="11" type="ORF">UFOPK4097_00219</name>
</gene>
<dbReference type="PROSITE" id="PS51257">
    <property type="entry name" value="PROKAR_LIPOPROTEIN"/>
    <property type="match status" value="1"/>
</dbReference>
<dbReference type="GO" id="GO:0017004">
    <property type="term" value="P:cytochrome complex assembly"/>
    <property type="evidence" value="ECO:0007669"/>
    <property type="project" value="UniProtKB-KW"/>
</dbReference>
<evidence type="ECO:0000313" key="10">
    <source>
        <dbReference type="EMBL" id="CAB4846003.1"/>
    </source>
</evidence>
<dbReference type="InterPro" id="IPR036249">
    <property type="entry name" value="Thioredoxin-like_sf"/>
</dbReference>
<keyword evidence="4" id="KW-0676">Redox-active center</keyword>
<name>A0A6J5YN20_9ZZZZ</name>
<dbReference type="EMBL" id="CAESAD010000001">
    <property type="protein sequence ID" value="CAB4331454.1"/>
    <property type="molecule type" value="Genomic_DNA"/>
</dbReference>
<dbReference type="EMBL" id="CAEZYC010000108">
    <property type="protein sequence ID" value="CAB4718891.1"/>
    <property type="molecule type" value="Genomic_DNA"/>
</dbReference>
<dbReference type="PANTHER" id="PTHR42852:SF6">
    <property type="entry name" value="THIOL:DISULFIDE INTERCHANGE PROTEIN DSBE"/>
    <property type="match status" value="1"/>
</dbReference>
<dbReference type="PROSITE" id="PS00194">
    <property type="entry name" value="THIOREDOXIN_1"/>
    <property type="match status" value="1"/>
</dbReference>
<dbReference type="PROSITE" id="PS51352">
    <property type="entry name" value="THIOREDOXIN_2"/>
    <property type="match status" value="1"/>
</dbReference>
<dbReference type="GO" id="GO:0016491">
    <property type="term" value="F:oxidoreductase activity"/>
    <property type="evidence" value="ECO:0007669"/>
    <property type="project" value="InterPro"/>
</dbReference>
<reference evidence="7" key="1">
    <citation type="submission" date="2020-05" db="EMBL/GenBank/DDBJ databases">
        <authorList>
            <person name="Chiriac C."/>
            <person name="Salcher M."/>
            <person name="Ghai R."/>
            <person name="Kavagutti S V."/>
        </authorList>
    </citation>
    <scope>NUCLEOTIDE SEQUENCE</scope>
</reference>
<evidence type="ECO:0000259" key="5">
    <source>
        <dbReference type="PROSITE" id="PS51352"/>
    </source>
</evidence>
<dbReference type="EMBL" id="CAESAI010000001">
    <property type="protein sequence ID" value="CAB4329724.1"/>
    <property type="molecule type" value="Genomic_DNA"/>
</dbReference>
<evidence type="ECO:0000256" key="1">
    <source>
        <dbReference type="ARBA" id="ARBA00004196"/>
    </source>
</evidence>
<evidence type="ECO:0000256" key="2">
    <source>
        <dbReference type="ARBA" id="ARBA00022748"/>
    </source>
</evidence>
<dbReference type="GO" id="GO:0030313">
    <property type="term" value="C:cell envelope"/>
    <property type="evidence" value="ECO:0007669"/>
    <property type="project" value="UniProtKB-SubCell"/>
</dbReference>
<dbReference type="EMBL" id="CAFBPK010000002">
    <property type="protein sequence ID" value="CAB5009281.1"/>
    <property type="molecule type" value="Genomic_DNA"/>
</dbReference>
<accession>A0A6J5YN20</accession>
<dbReference type="InterPro" id="IPR050553">
    <property type="entry name" value="Thioredoxin_ResA/DsbE_sf"/>
</dbReference>
<organism evidence="7">
    <name type="scientific">freshwater metagenome</name>
    <dbReference type="NCBI Taxonomy" id="449393"/>
    <lineage>
        <taxon>unclassified sequences</taxon>
        <taxon>metagenomes</taxon>
        <taxon>ecological metagenomes</taxon>
    </lineage>
</organism>
<keyword evidence="3" id="KW-1015">Disulfide bond</keyword>